<evidence type="ECO:0000256" key="2">
    <source>
        <dbReference type="SAM" id="Phobius"/>
    </source>
</evidence>
<keyword evidence="2" id="KW-1133">Transmembrane helix</keyword>
<evidence type="ECO:0008006" key="5">
    <source>
        <dbReference type="Google" id="ProtNLM"/>
    </source>
</evidence>
<feature type="compositionally biased region" description="Low complexity" evidence="1">
    <location>
        <begin position="145"/>
        <end position="160"/>
    </location>
</feature>
<reference evidence="3 4" key="1">
    <citation type="submission" date="2015-07" db="EMBL/GenBank/DDBJ databases">
        <title>High-quality genome of monoxenous trypanosomatid Leptomonas pyrrhocoris.</title>
        <authorList>
            <person name="Flegontov P."/>
            <person name="Butenko A."/>
            <person name="Firsov S."/>
            <person name="Vlcek C."/>
            <person name="Logacheva M.D."/>
            <person name="Field M."/>
            <person name="Filatov D."/>
            <person name="Flegontova O."/>
            <person name="Gerasimov E."/>
            <person name="Jackson A.P."/>
            <person name="Kelly S."/>
            <person name="Opperdoes F."/>
            <person name="O'Reilly A."/>
            <person name="Votypka J."/>
            <person name="Yurchenko V."/>
            <person name="Lukes J."/>
        </authorList>
    </citation>
    <scope>NUCLEOTIDE SEQUENCE [LARGE SCALE GENOMIC DNA]</scope>
    <source>
        <strain evidence="3">H10</strain>
    </source>
</reference>
<evidence type="ECO:0000313" key="3">
    <source>
        <dbReference type="EMBL" id="KPA74496.1"/>
    </source>
</evidence>
<dbReference type="Proteomes" id="UP000037923">
    <property type="component" value="Unassembled WGS sequence"/>
</dbReference>
<dbReference type="GeneID" id="26909443"/>
<feature type="transmembrane region" description="Helical" evidence="2">
    <location>
        <begin position="20"/>
        <end position="45"/>
    </location>
</feature>
<dbReference type="VEuPathDB" id="TriTrypDB:LpyrH10_29_0750"/>
<name>A0A0M9FRP5_LEPPY</name>
<dbReference type="EMBL" id="LGTL01000029">
    <property type="protein sequence ID" value="KPA74497.1"/>
    <property type="molecule type" value="Genomic_DNA"/>
</dbReference>
<keyword evidence="4" id="KW-1185">Reference proteome</keyword>
<proteinExistence type="predicted"/>
<comment type="caution">
    <text evidence="3">The sequence shown here is derived from an EMBL/GenBank/DDBJ whole genome shotgun (WGS) entry which is preliminary data.</text>
</comment>
<dbReference type="OMA" id="ASHMELG"/>
<protein>
    <recommendedName>
        <fullName evidence="5">Transmembrane protein</fullName>
    </recommendedName>
</protein>
<sequence>MEGAFSSSDDTANGLQWEWWMLVLIGFIGSAVVVGLIVGVLCLVWRCCPRRSSRECIQNPLQVKAHTTSPVHRERRTSVPSQILSFESEAEVGAAPSCGGSYAESTLDFNPVSVWKDWAEEGEAANVVNRSPSLSPLPPSDRAAAEAAAGTPAASTEGTSSLFSMNVLERSAPPEDFFAAVRSGESPKKRVRRHRSVSSLMEMGLSHDESLRLHLMRHSNTSDPAFGTFVKSSHSKH</sequence>
<dbReference type="EMBL" id="LGTL01000029">
    <property type="protein sequence ID" value="KPA74496.1"/>
    <property type="molecule type" value="Genomic_DNA"/>
</dbReference>
<keyword evidence="2" id="KW-0472">Membrane</keyword>
<feature type="region of interest" description="Disordered" evidence="1">
    <location>
        <begin position="129"/>
        <end position="160"/>
    </location>
</feature>
<keyword evidence="2" id="KW-0812">Transmembrane</keyword>
<dbReference type="RefSeq" id="XP_015652935.1">
    <property type="nucleotide sequence ID" value="XM_015808482.1"/>
</dbReference>
<evidence type="ECO:0000313" key="4">
    <source>
        <dbReference type="Proteomes" id="UP000037923"/>
    </source>
</evidence>
<dbReference type="AlphaFoldDB" id="A0A0M9FRP5"/>
<dbReference type="RefSeq" id="XP_015652936.1">
    <property type="nucleotide sequence ID" value="XM_015808483.1"/>
</dbReference>
<evidence type="ECO:0000256" key="1">
    <source>
        <dbReference type="SAM" id="MobiDB-lite"/>
    </source>
</evidence>
<accession>A0A0M9FRP5</accession>
<organism evidence="3 4">
    <name type="scientific">Leptomonas pyrrhocoris</name>
    <name type="common">Firebug parasite</name>
    <dbReference type="NCBI Taxonomy" id="157538"/>
    <lineage>
        <taxon>Eukaryota</taxon>
        <taxon>Discoba</taxon>
        <taxon>Euglenozoa</taxon>
        <taxon>Kinetoplastea</taxon>
        <taxon>Metakinetoplastina</taxon>
        <taxon>Trypanosomatida</taxon>
        <taxon>Trypanosomatidae</taxon>
        <taxon>Leishmaniinae</taxon>
        <taxon>Leptomonas</taxon>
    </lineage>
</organism>
<dbReference type="OrthoDB" id="10638056at2759"/>
<gene>
    <name evidence="3" type="ORF">ABB37_09160</name>
</gene>